<dbReference type="Proteomes" id="UP000799771">
    <property type="component" value="Unassembled WGS sequence"/>
</dbReference>
<feature type="region of interest" description="Disordered" evidence="1">
    <location>
        <begin position="1"/>
        <end position="24"/>
    </location>
</feature>
<evidence type="ECO:0000256" key="1">
    <source>
        <dbReference type="SAM" id="MobiDB-lite"/>
    </source>
</evidence>
<feature type="compositionally biased region" description="Low complexity" evidence="1">
    <location>
        <begin position="8"/>
        <end position="17"/>
    </location>
</feature>
<dbReference type="GeneID" id="54411855"/>
<reference evidence="2" key="1">
    <citation type="journal article" date="2020" name="Stud. Mycol.">
        <title>101 Dothideomycetes genomes: a test case for predicting lifestyles and emergence of pathogens.</title>
        <authorList>
            <person name="Haridas S."/>
            <person name="Albert R."/>
            <person name="Binder M."/>
            <person name="Bloem J."/>
            <person name="Labutti K."/>
            <person name="Salamov A."/>
            <person name="Andreopoulos B."/>
            <person name="Baker S."/>
            <person name="Barry K."/>
            <person name="Bills G."/>
            <person name="Bluhm B."/>
            <person name="Cannon C."/>
            <person name="Castanera R."/>
            <person name="Culley D."/>
            <person name="Daum C."/>
            <person name="Ezra D."/>
            <person name="Gonzalez J."/>
            <person name="Henrissat B."/>
            <person name="Kuo A."/>
            <person name="Liang C."/>
            <person name="Lipzen A."/>
            <person name="Lutzoni F."/>
            <person name="Magnuson J."/>
            <person name="Mondo S."/>
            <person name="Nolan M."/>
            <person name="Ohm R."/>
            <person name="Pangilinan J."/>
            <person name="Park H.-J."/>
            <person name="Ramirez L."/>
            <person name="Alfaro M."/>
            <person name="Sun H."/>
            <person name="Tritt A."/>
            <person name="Yoshinaga Y."/>
            <person name="Zwiers L.-H."/>
            <person name="Turgeon B."/>
            <person name="Goodwin S."/>
            <person name="Spatafora J."/>
            <person name="Crous P."/>
            <person name="Grigoriev I."/>
        </authorList>
    </citation>
    <scope>NUCLEOTIDE SEQUENCE</scope>
    <source>
        <strain evidence="2">CBS 119687</strain>
    </source>
</reference>
<evidence type="ECO:0000313" key="3">
    <source>
        <dbReference type="Proteomes" id="UP000799771"/>
    </source>
</evidence>
<evidence type="ECO:0000313" key="2">
    <source>
        <dbReference type="EMBL" id="KAF2130277.1"/>
    </source>
</evidence>
<name>A0A6A6AHB2_9PLEO</name>
<sequence>MLHDYDTPDSPTTYTHDVTSTTAASLPRRDVDRPVTVLPLASTTKNGATATSSPSSVWAPLHPDADAVLKATLCESAETFQAEQARRPAHIHTHYRIILSATHSPHCRLLSTWQQRWQSGSVSAHPTSRCARTNTMAHIFEFMVNQCSSPSKVA</sequence>
<accession>A0A6A6AHB2</accession>
<dbReference type="AlphaFoldDB" id="A0A6A6AHB2"/>
<gene>
    <name evidence="2" type="ORF">P153DRAFT_395710</name>
</gene>
<keyword evidence="3" id="KW-1185">Reference proteome</keyword>
<dbReference type="EMBL" id="ML977504">
    <property type="protein sequence ID" value="KAF2130277.1"/>
    <property type="molecule type" value="Genomic_DNA"/>
</dbReference>
<proteinExistence type="predicted"/>
<protein>
    <submittedName>
        <fullName evidence="2">Uncharacterized protein</fullName>
    </submittedName>
</protein>
<dbReference type="RefSeq" id="XP_033524664.1">
    <property type="nucleotide sequence ID" value="XM_033671423.1"/>
</dbReference>
<organism evidence="2 3">
    <name type="scientific">Dothidotthia symphoricarpi CBS 119687</name>
    <dbReference type="NCBI Taxonomy" id="1392245"/>
    <lineage>
        <taxon>Eukaryota</taxon>
        <taxon>Fungi</taxon>
        <taxon>Dikarya</taxon>
        <taxon>Ascomycota</taxon>
        <taxon>Pezizomycotina</taxon>
        <taxon>Dothideomycetes</taxon>
        <taxon>Pleosporomycetidae</taxon>
        <taxon>Pleosporales</taxon>
        <taxon>Dothidotthiaceae</taxon>
        <taxon>Dothidotthia</taxon>
    </lineage>
</organism>